<dbReference type="SUPFAM" id="SSF56300">
    <property type="entry name" value="Metallo-dependent phosphatases"/>
    <property type="match status" value="1"/>
</dbReference>
<evidence type="ECO:0000256" key="9">
    <source>
        <dbReference type="ARBA" id="ARBA00022801"/>
    </source>
</evidence>
<evidence type="ECO:0000256" key="12">
    <source>
        <dbReference type="ARBA" id="ARBA00032579"/>
    </source>
</evidence>
<comment type="catalytic activity">
    <reaction evidence="13">
        <text>CDP-glycerol + H2O = sn-glycerol 3-phosphate + CMP + 2 H(+)</text>
        <dbReference type="Rhea" id="RHEA:21692"/>
        <dbReference type="ChEBI" id="CHEBI:15377"/>
        <dbReference type="ChEBI" id="CHEBI:15378"/>
        <dbReference type="ChEBI" id="CHEBI:57597"/>
        <dbReference type="ChEBI" id="CHEBI:58311"/>
        <dbReference type="ChEBI" id="CHEBI:60377"/>
        <dbReference type="EC" id="3.6.1.16"/>
    </reaction>
</comment>
<name>A0A2G9R7V4_AQUCT</name>
<dbReference type="OrthoDB" id="9675250at2759"/>
<evidence type="ECO:0000256" key="1">
    <source>
        <dbReference type="ARBA" id="ARBA00001946"/>
    </source>
</evidence>
<organism evidence="18 19">
    <name type="scientific">Aquarana catesbeiana</name>
    <name type="common">American bullfrog</name>
    <name type="synonym">Rana catesbeiana</name>
    <dbReference type="NCBI Taxonomy" id="8400"/>
    <lineage>
        <taxon>Eukaryota</taxon>
        <taxon>Metazoa</taxon>
        <taxon>Chordata</taxon>
        <taxon>Craniata</taxon>
        <taxon>Vertebrata</taxon>
        <taxon>Euteleostomi</taxon>
        <taxon>Amphibia</taxon>
        <taxon>Batrachia</taxon>
        <taxon>Anura</taxon>
        <taxon>Neobatrachia</taxon>
        <taxon>Ranoidea</taxon>
        <taxon>Ranidae</taxon>
        <taxon>Aquarana</taxon>
    </lineage>
</organism>
<dbReference type="CDD" id="cd07396">
    <property type="entry name" value="MPP_Nbla03831"/>
    <property type="match status" value="1"/>
</dbReference>
<proteinExistence type="inferred from homology"/>
<dbReference type="EMBL" id="KV956263">
    <property type="protein sequence ID" value="PIO23957.1"/>
    <property type="molecule type" value="Genomic_DNA"/>
</dbReference>
<dbReference type="InterPro" id="IPR029052">
    <property type="entry name" value="Metallo-depent_PP-like"/>
</dbReference>
<evidence type="ECO:0000256" key="3">
    <source>
        <dbReference type="ARBA" id="ARBA00011245"/>
    </source>
</evidence>
<comment type="catalytic activity">
    <reaction evidence="15">
        <text>ADP-D-ribose + H2O = D-ribose 5-phosphate + AMP + 2 H(+)</text>
        <dbReference type="Rhea" id="RHEA:10412"/>
        <dbReference type="ChEBI" id="CHEBI:15377"/>
        <dbReference type="ChEBI" id="CHEBI:15378"/>
        <dbReference type="ChEBI" id="CHEBI:57967"/>
        <dbReference type="ChEBI" id="CHEBI:78346"/>
        <dbReference type="ChEBI" id="CHEBI:456215"/>
        <dbReference type="EC" id="3.6.1.53"/>
    </reaction>
</comment>
<sequence length="334" mass="38871">MEEASQERENQKPYFSFGLIADIQYADRSNGISCWRTMRYYQHSLLHLQQAIDEWNGQEPHPRFVLQLGDIIDKYNRGLGASEKALEMVLAEVRRAKMPFHHIWGNHEFYNFNRDFLRESKLNTAWMQDRKQDDHKESLDGKSTNVDYYAYHFSPHSKFRFIVVDTYDLSVLGRRPDDPQHLNSLHYVESFIQNHSGSSTNHLLEFNGGIGAEQLSWLDEILTYCDRHREKVIMAGHIPIHPAAIRSHCLAWNYKDILRLIQSHQSVVCYFAGHDHDGGYYWDSRGIHHVTMEGVIESPPSSNAFGTVDVYEDRMVLRGKGRVKSRGLLFSDGR</sequence>
<evidence type="ECO:0000256" key="4">
    <source>
        <dbReference type="ARBA" id="ARBA00012443"/>
    </source>
</evidence>
<evidence type="ECO:0000256" key="7">
    <source>
        <dbReference type="ARBA" id="ARBA00016378"/>
    </source>
</evidence>
<gene>
    <name evidence="18" type="ORF">AB205_0167760</name>
</gene>
<keyword evidence="8" id="KW-0479">Metal-binding</keyword>
<reference evidence="19" key="1">
    <citation type="journal article" date="2017" name="Nat. Commun.">
        <title>The North American bullfrog draft genome provides insight into hormonal regulation of long noncoding RNA.</title>
        <authorList>
            <person name="Hammond S.A."/>
            <person name="Warren R.L."/>
            <person name="Vandervalk B.P."/>
            <person name="Kucuk E."/>
            <person name="Khan H."/>
            <person name="Gibb E.A."/>
            <person name="Pandoh P."/>
            <person name="Kirk H."/>
            <person name="Zhao Y."/>
            <person name="Jones M."/>
            <person name="Mungall A.J."/>
            <person name="Coope R."/>
            <person name="Pleasance S."/>
            <person name="Moore R.A."/>
            <person name="Holt R.A."/>
            <person name="Round J.M."/>
            <person name="Ohora S."/>
            <person name="Walle B.V."/>
            <person name="Veldhoen N."/>
            <person name="Helbing C.C."/>
            <person name="Birol I."/>
        </authorList>
    </citation>
    <scope>NUCLEOTIDE SEQUENCE [LARGE SCALE GENOMIC DNA]</scope>
</reference>
<evidence type="ECO:0000256" key="8">
    <source>
        <dbReference type="ARBA" id="ARBA00022723"/>
    </source>
</evidence>
<dbReference type="PANTHER" id="PTHR16509:SF10">
    <property type="entry name" value="MANGANESE-DEPENDENT ADP-RIBOSE_CDP-ALCOHOL DIPHOSPHATASE"/>
    <property type="match status" value="1"/>
</dbReference>
<dbReference type="Pfam" id="PF00149">
    <property type="entry name" value="Metallophos"/>
    <property type="match status" value="1"/>
</dbReference>
<evidence type="ECO:0000256" key="10">
    <source>
        <dbReference type="ARBA" id="ARBA00022833"/>
    </source>
</evidence>
<comment type="similarity">
    <text evidence="2">Belongs to the ADPRibase-Mn family.</text>
</comment>
<dbReference type="GO" id="GO:0047631">
    <property type="term" value="F:ADP-ribose diphosphatase activity"/>
    <property type="evidence" value="ECO:0007669"/>
    <property type="project" value="UniProtKB-EC"/>
</dbReference>
<comment type="subunit">
    <text evidence="3">Monomer.</text>
</comment>
<evidence type="ECO:0000256" key="13">
    <source>
        <dbReference type="ARBA" id="ARBA00047486"/>
    </source>
</evidence>
<keyword evidence="10" id="KW-0862">Zinc</keyword>
<dbReference type="EC" id="3.6.1.16" evidence="4"/>
<dbReference type="GO" id="GO:0030145">
    <property type="term" value="F:manganese ion binding"/>
    <property type="evidence" value="ECO:0007669"/>
    <property type="project" value="TreeGrafter"/>
</dbReference>
<evidence type="ECO:0000313" key="19">
    <source>
        <dbReference type="Proteomes" id="UP000228934"/>
    </source>
</evidence>
<feature type="domain" description="Calcineurin-like phosphoesterase" evidence="17">
    <location>
        <begin position="17"/>
        <end position="277"/>
    </location>
</feature>
<dbReference type="PANTHER" id="PTHR16509">
    <property type="match status" value="1"/>
</dbReference>
<dbReference type="InterPro" id="IPR004843">
    <property type="entry name" value="Calcineurin-like_PHP"/>
</dbReference>
<dbReference type="EC" id="3.6.1.13" evidence="5"/>
<dbReference type="Proteomes" id="UP000228934">
    <property type="component" value="Unassembled WGS sequence"/>
</dbReference>
<evidence type="ECO:0000256" key="16">
    <source>
        <dbReference type="ARBA" id="ARBA00049546"/>
    </source>
</evidence>
<dbReference type="EC" id="3.6.1.53" evidence="6"/>
<dbReference type="Gene3D" id="3.60.21.10">
    <property type="match status" value="1"/>
</dbReference>
<keyword evidence="19" id="KW-1185">Reference proteome</keyword>
<dbReference type="AlphaFoldDB" id="A0A2G9R7V4"/>
<keyword evidence="9" id="KW-0378">Hydrolase</keyword>
<evidence type="ECO:0000256" key="14">
    <source>
        <dbReference type="ARBA" id="ARBA00047636"/>
    </source>
</evidence>
<evidence type="ECO:0000256" key="11">
    <source>
        <dbReference type="ARBA" id="ARBA00030848"/>
    </source>
</evidence>
<comment type="catalytic activity">
    <reaction evidence="14">
        <text>CDP-choline + H2O = phosphocholine + CMP + 2 H(+)</text>
        <dbReference type="Rhea" id="RHEA:32487"/>
        <dbReference type="ChEBI" id="CHEBI:15377"/>
        <dbReference type="ChEBI" id="CHEBI:15378"/>
        <dbReference type="ChEBI" id="CHEBI:58779"/>
        <dbReference type="ChEBI" id="CHEBI:60377"/>
        <dbReference type="ChEBI" id="CHEBI:295975"/>
        <dbReference type="EC" id="3.6.1.53"/>
    </reaction>
</comment>
<comment type="catalytic activity">
    <reaction evidence="16">
        <text>ADP-D-ribose + H2O = D-ribose 5-phosphate + AMP + 2 H(+)</text>
        <dbReference type="Rhea" id="RHEA:10412"/>
        <dbReference type="ChEBI" id="CHEBI:15377"/>
        <dbReference type="ChEBI" id="CHEBI:15378"/>
        <dbReference type="ChEBI" id="CHEBI:57967"/>
        <dbReference type="ChEBI" id="CHEBI:78346"/>
        <dbReference type="ChEBI" id="CHEBI:456215"/>
        <dbReference type="EC" id="3.6.1.13"/>
    </reaction>
</comment>
<evidence type="ECO:0000259" key="17">
    <source>
        <dbReference type="Pfam" id="PF00149"/>
    </source>
</evidence>
<comment type="cofactor">
    <cofactor evidence="1">
        <name>Mg(2+)</name>
        <dbReference type="ChEBI" id="CHEBI:18420"/>
    </cofactor>
</comment>
<dbReference type="InterPro" id="IPR041869">
    <property type="entry name" value="MPP_ADPRM"/>
</dbReference>
<evidence type="ECO:0000256" key="2">
    <source>
        <dbReference type="ARBA" id="ARBA00006362"/>
    </source>
</evidence>
<evidence type="ECO:0000256" key="6">
    <source>
        <dbReference type="ARBA" id="ARBA00012529"/>
    </source>
</evidence>
<protein>
    <recommendedName>
        <fullName evidence="7">Manganese-dependent ADP-ribose/CDP-alcohol diphosphatase</fullName>
        <ecNumber evidence="5">3.6.1.13</ecNumber>
        <ecNumber evidence="4">3.6.1.16</ecNumber>
        <ecNumber evidence="6">3.6.1.53</ecNumber>
    </recommendedName>
    <alternativeName>
        <fullName evidence="12">ADPRibase-Mn</fullName>
    </alternativeName>
    <alternativeName>
        <fullName evidence="11">CDP-choline phosphohydrolase</fullName>
    </alternativeName>
</protein>
<evidence type="ECO:0000256" key="5">
    <source>
        <dbReference type="ARBA" id="ARBA00012453"/>
    </source>
</evidence>
<dbReference type="GO" id="GO:0008663">
    <property type="term" value="F:2',3'-cyclic-nucleotide 2'-phosphodiesterase activity"/>
    <property type="evidence" value="ECO:0007669"/>
    <property type="project" value="TreeGrafter"/>
</dbReference>
<accession>A0A2G9R7V4</accession>
<evidence type="ECO:0000313" key="18">
    <source>
        <dbReference type="EMBL" id="PIO23957.1"/>
    </source>
</evidence>
<dbReference type="GO" id="GO:0047734">
    <property type="term" value="F:CDP-glycerol diphosphatase activity"/>
    <property type="evidence" value="ECO:0007669"/>
    <property type="project" value="UniProtKB-EC"/>
</dbReference>
<evidence type="ECO:0000256" key="15">
    <source>
        <dbReference type="ARBA" id="ARBA00047894"/>
    </source>
</evidence>